<dbReference type="PANTHER" id="PTHR19960:SF7">
    <property type="entry name" value="TEKTIN"/>
    <property type="match status" value="1"/>
</dbReference>
<sequence>MSVVTYEKPIQHIGLSDWHAKQWQNQQTNDTRRSDAFNVRHESRQLRNETKVKTEWDTYQNNVRLADRVTELDRWKDTLEVCLDRISKEIESLKDEKFSTERELDALGIPLSVVAECISMRDCRQGAELTYDDGDTELKRELCVIEGVKKLLVERCQAAWEKLNKLDQLRFKLNLELNDKTEAVEIDKDQLTLDKNCANISFKADPLRIVKNSIPYETWLEHSRYIKELADNELADTHKLREALFVVRERARNDLRAQRDRADFTLRKRIYETQKARNELEWQQFKMREEMDKLIKEIKTLEDAILAKTDALKLCETRLENRAYRPGFELARDETEAGLKNEVIQLRQTRNELINKINCAKATYNALENQQVIIDTDLENKSHSLMTDVRCLDMRIRLRTGEFAGPATDTDRNIQLTRMEKEIPPT</sequence>
<dbReference type="OrthoDB" id="440745at2759"/>
<dbReference type="PANTHER" id="PTHR19960">
    <property type="entry name" value="TEKTIN"/>
    <property type="match status" value="1"/>
</dbReference>
<dbReference type="GO" id="GO:0005930">
    <property type="term" value="C:axoneme"/>
    <property type="evidence" value="ECO:0007669"/>
    <property type="project" value="UniProtKB-SubCell"/>
</dbReference>
<evidence type="ECO:0000313" key="5">
    <source>
        <dbReference type="EMBL" id="RZC34260.1"/>
    </source>
</evidence>
<dbReference type="GO" id="GO:0060294">
    <property type="term" value="P:cilium movement involved in cell motility"/>
    <property type="evidence" value="ECO:0007669"/>
    <property type="project" value="UniProtKB-UniRule"/>
</dbReference>
<dbReference type="GO" id="GO:0015630">
    <property type="term" value="C:microtubule cytoskeleton"/>
    <property type="evidence" value="ECO:0007669"/>
    <property type="project" value="UniProtKB-UniRule"/>
</dbReference>
<keyword evidence="2" id="KW-0963">Cytoplasm</keyword>
<evidence type="ECO:0000256" key="1">
    <source>
        <dbReference type="ARBA" id="ARBA00007209"/>
    </source>
</evidence>
<keyword evidence="3" id="KW-0966">Cell projection</keyword>
<dbReference type="Proteomes" id="UP000292052">
    <property type="component" value="Unassembled WGS sequence"/>
</dbReference>
<reference evidence="5 6" key="1">
    <citation type="submission" date="2017-03" db="EMBL/GenBank/DDBJ databases">
        <title>Genome of the blue death feigning beetle - Asbolus verrucosus.</title>
        <authorList>
            <person name="Rider S.D."/>
        </authorList>
    </citation>
    <scope>NUCLEOTIDE SEQUENCE [LARGE SCALE GENOMIC DNA]</scope>
    <source>
        <strain evidence="5">Butters</strain>
        <tissue evidence="5">Head and leg muscle</tissue>
    </source>
</reference>
<gene>
    <name evidence="5" type="ORF">BDFB_005319</name>
</gene>
<dbReference type="GO" id="GO:0005634">
    <property type="term" value="C:nucleus"/>
    <property type="evidence" value="ECO:0007669"/>
    <property type="project" value="TreeGrafter"/>
</dbReference>
<accession>A0A482VNF9</accession>
<keyword evidence="3" id="KW-0282">Flagellum</keyword>
<dbReference type="EMBL" id="QDEB01081536">
    <property type="protein sequence ID" value="RZC34260.1"/>
    <property type="molecule type" value="Genomic_DNA"/>
</dbReference>
<evidence type="ECO:0000256" key="2">
    <source>
        <dbReference type="ARBA" id="ARBA00022490"/>
    </source>
</evidence>
<comment type="similarity">
    <text evidence="1 3">Belongs to the tektin family.</text>
</comment>
<feature type="coiled-coil region" evidence="4">
    <location>
        <begin position="76"/>
        <end position="103"/>
    </location>
</feature>
<keyword evidence="3" id="KW-0969">Cilium</keyword>
<keyword evidence="6" id="KW-1185">Reference proteome</keyword>
<name>A0A482VNF9_ASBVE</name>
<dbReference type="InterPro" id="IPR048256">
    <property type="entry name" value="Tektin-like"/>
</dbReference>
<organism evidence="5 6">
    <name type="scientific">Asbolus verrucosus</name>
    <name type="common">Desert ironclad beetle</name>
    <dbReference type="NCBI Taxonomy" id="1661398"/>
    <lineage>
        <taxon>Eukaryota</taxon>
        <taxon>Metazoa</taxon>
        <taxon>Ecdysozoa</taxon>
        <taxon>Arthropoda</taxon>
        <taxon>Hexapoda</taxon>
        <taxon>Insecta</taxon>
        <taxon>Pterygota</taxon>
        <taxon>Neoptera</taxon>
        <taxon>Endopterygota</taxon>
        <taxon>Coleoptera</taxon>
        <taxon>Polyphaga</taxon>
        <taxon>Cucujiformia</taxon>
        <taxon>Tenebrionidae</taxon>
        <taxon>Pimeliinae</taxon>
        <taxon>Asbolus</taxon>
    </lineage>
</organism>
<feature type="coiled-coil region" evidence="4">
    <location>
        <begin position="336"/>
        <end position="370"/>
    </location>
</feature>
<dbReference type="STRING" id="1661398.A0A482VNF9"/>
<evidence type="ECO:0000256" key="4">
    <source>
        <dbReference type="SAM" id="Coils"/>
    </source>
</evidence>
<dbReference type="InterPro" id="IPR000435">
    <property type="entry name" value="Tektins"/>
</dbReference>
<feature type="coiled-coil region" evidence="4">
    <location>
        <begin position="284"/>
        <end position="311"/>
    </location>
</feature>
<keyword evidence="4" id="KW-0175">Coiled coil</keyword>
<dbReference type="PRINTS" id="PR00511">
    <property type="entry name" value="TEKTIN"/>
</dbReference>
<comment type="subcellular location">
    <subcellularLocation>
        <location evidence="3">Cytoplasm</location>
        <location evidence="3">Cytoskeleton</location>
        <location evidence="3">Cilium axoneme</location>
    </subcellularLocation>
</comment>
<dbReference type="GO" id="GO:0060271">
    <property type="term" value="P:cilium assembly"/>
    <property type="evidence" value="ECO:0007669"/>
    <property type="project" value="UniProtKB-UniRule"/>
</dbReference>
<dbReference type="AlphaFoldDB" id="A0A482VNF9"/>
<evidence type="ECO:0000313" key="6">
    <source>
        <dbReference type="Proteomes" id="UP000292052"/>
    </source>
</evidence>
<proteinExistence type="inferred from homology"/>
<evidence type="ECO:0000256" key="3">
    <source>
        <dbReference type="RuleBase" id="RU367040"/>
    </source>
</evidence>
<protein>
    <recommendedName>
        <fullName evidence="3">Tektin</fullName>
    </recommendedName>
</protein>
<dbReference type="Pfam" id="PF03148">
    <property type="entry name" value="Tektin"/>
    <property type="match status" value="1"/>
</dbReference>
<comment type="caution">
    <text evidence="5">The sequence shown here is derived from an EMBL/GenBank/DDBJ whole genome shotgun (WGS) entry which is preliminary data.</text>
</comment>